<evidence type="ECO:0000313" key="3">
    <source>
        <dbReference type="Proteomes" id="UP000002051"/>
    </source>
</evidence>
<reference evidence="2" key="3">
    <citation type="submission" date="2015-04" db="UniProtKB">
        <authorList>
            <consortium name="EnsemblPlants"/>
        </authorList>
    </citation>
    <scope>IDENTIFICATION</scope>
    <source>
        <strain evidence="2">cv. Jemalong A17</strain>
    </source>
</reference>
<keyword evidence="3" id="KW-1185">Reference proteome</keyword>
<dbReference type="EnsemblPlants" id="AES70277">
    <property type="protein sequence ID" value="AES70277"/>
    <property type="gene ID" value="MTR_3g050760"/>
</dbReference>
<reference evidence="1 3" key="1">
    <citation type="journal article" date="2011" name="Nature">
        <title>The Medicago genome provides insight into the evolution of rhizobial symbioses.</title>
        <authorList>
            <person name="Young N.D."/>
            <person name="Debelle F."/>
            <person name="Oldroyd G.E."/>
            <person name="Geurts R."/>
            <person name="Cannon S.B."/>
            <person name="Udvardi M.K."/>
            <person name="Benedito V.A."/>
            <person name="Mayer K.F."/>
            <person name="Gouzy J."/>
            <person name="Schoof H."/>
            <person name="Van de Peer Y."/>
            <person name="Proost S."/>
            <person name="Cook D.R."/>
            <person name="Meyers B.C."/>
            <person name="Spannagl M."/>
            <person name="Cheung F."/>
            <person name="De Mita S."/>
            <person name="Krishnakumar V."/>
            <person name="Gundlach H."/>
            <person name="Zhou S."/>
            <person name="Mudge J."/>
            <person name="Bharti A.K."/>
            <person name="Murray J.D."/>
            <person name="Naoumkina M.A."/>
            <person name="Rosen B."/>
            <person name="Silverstein K.A."/>
            <person name="Tang H."/>
            <person name="Rombauts S."/>
            <person name="Zhao P.X."/>
            <person name="Zhou P."/>
            <person name="Barbe V."/>
            <person name="Bardou P."/>
            <person name="Bechner M."/>
            <person name="Bellec A."/>
            <person name="Berger A."/>
            <person name="Berges H."/>
            <person name="Bidwell S."/>
            <person name="Bisseling T."/>
            <person name="Choisne N."/>
            <person name="Couloux A."/>
            <person name="Denny R."/>
            <person name="Deshpande S."/>
            <person name="Dai X."/>
            <person name="Doyle J.J."/>
            <person name="Dudez A.M."/>
            <person name="Farmer A.D."/>
            <person name="Fouteau S."/>
            <person name="Franken C."/>
            <person name="Gibelin C."/>
            <person name="Gish J."/>
            <person name="Goldstein S."/>
            <person name="Gonzalez A.J."/>
            <person name="Green P.J."/>
            <person name="Hallab A."/>
            <person name="Hartog M."/>
            <person name="Hua A."/>
            <person name="Humphray S.J."/>
            <person name="Jeong D.H."/>
            <person name="Jing Y."/>
            <person name="Jocker A."/>
            <person name="Kenton S.M."/>
            <person name="Kim D.J."/>
            <person name="Klee K."/>
            <person name="Lai H."/>
            <person name="Lang C."/>
            <person name="Lin S."/>
            <person name="Macmil S.L."/>
            <person name="Magdelenat G."/>
            <person name="Matthews L."/>
            <person name="McCorrison J."/>
            <person name="Monaghan E.L."/>
            <person name="Mun J.H."/>
            <person name="Najar F.Z."/>
            <person name="Nicholson C."/>
            <person name="Noirot C."/>
            <person name="O'Bleness M."/>
            <person name="Paule C.R."/>
            <person name="Poulain J."/>
            <person name="Prion F."/>
            <person name="Qin B."/>
            <person name="Qu C."/>
            <person name="Retzel E.F."/>
            <person name="Riddle C."/>
            <person name="Sallet E."/>
            <person name="Samain S."/>
            <person name="Samson N."/>
            <person name="Sanders I."/>
            <person name="Saurat O."/>
            <person name="Scarpelli C."/>
            <person name="Schiex T."/>
            <person name="Segurens B."/>
            <person name="Severin A.J."/>
            <person name="Sherrier D.J."/>
            <person name="Shi R."/>
            <person name="Sims S."/>
            <person name="Singer S.R."/>
            <person name="Sinharoy S."/>
            <person name="Sterck L."/>
            <person name="Viollet A."/>
            <person name="Wang B.B."/>
            <person name="Wang K."/>
            <person name="Wang M."/>
            <person name="Wang X."/>
            <person name="Warfsmann J."/>
            <person name="Weissenbach J."/>
            <person name="White D.D."/>
            <person name="White J.D."/>
            <person name="Wiley G.B."/>
            <person name="Wincker P."/>
            <person name="Xing Y."/>
            <person name="Yang L."/>
            <person name="Yao Z."/>
            <person name="Ying F."/>
            <person name="Zhai J."/>
            <person name="Zhou L."/>
            <person name="Zuber A."/>
            <person name="Denarie J."/>
            <person name="Dixon R.A."/>
            <person name="May G.D."/>
            <person name="Schwartz D.C."/>
            <person name="Rogers J."/>
            <person name="Quetier F."/>
            <person name="Town C.D."/>
            <person name="Roe B.A."/>
        </authorList>
    </citation>
    <scope>NUCLEOTIDE SEQUENCE [LARGE SCALE GENOMIC DNA]</scope>
    <source>
        <strain evidence="1">A17</strain>
        <strain evidence="2 3">cv. Jemalong A17</strain>
    </source>
</reference>
<evidence type="ECO:0000313" key="2">
    <source>
        <dbReference type="EnsemblPlants" id="AES70277"/>
    </source>
</evidence>
<dbReference type="EMBL" id="CM001219">
    <property type="protein sequence ID" value="AES70277.1"/>
    <property type="molecule type" value="Genomic_DNA"/>
</dbReference>
<dbReference type="Proteomes" id="UP000002051">
    <property type="component" value="Chromosome 3"/>
</dbReference>
<dbReference type="PaxDb" id="3880-AES70277"/>
<sequence length="86" mass="10182">MKDDEERENNVKRNNYLLVMKLGKRKSSYEQRECSMKIFTTHPKQKYFLSQSKYVMRLNHWLGHSACQAKTITRNALANDIPSSML</sequence>
<gene>
    <name evidence="1" type="ordered locus">MTR_3g050760</name>
</gene>
<name>G7J1Z3_MEDTR</name>
<dbReference type="HOGENOM" id="CLU_2501313_0_0_1"/>
<protein>
    <submittedName>
        <fullName evidence="1 2">Uncharacterized protein</fullName>
    </submittedName>
</protein>
<proteinExistence type="predicted"/>
<organism evidence="1 3">
    <name type="scientific">Medicago truncatula</name>
    <name type="common">Barrel medic</name>
    <name type="synonym">Medicago tribuloides</name>
    <dbReference type="NCBI Taxonomy" id="3880"/>
    <lineage>
        <taxon>Eukaryota</taxon>
        <taxon>Viridiplantae</taxon>
        <taxon>Streptophyta</taxon>
        <taxon>Embryophyta</taxon>
        <taxon>Tracheophyta</taxon>
        <taxon>Spermatophyta</taxon>
        <taxon>Magnoliopsida</taxon>
        <taxon>eudicotyledons</taxon>
        <taxon>Gunneridae</taxon>
        <taxon>Pentapetalae</taxon>
        <taxon>rosids</taxon>
        <taxon>fabids</taxon>
        <taxon>Fabales</taxon>
        <taxon>Fabaceae</taxon>
        <taxon>Papilionoideae</taxon>
        <taxon>50 kb inversion clade</taxon>
        <taxon>NPAAA clade</taxon>
        <taxon>Hologalegina</taxon>
        <taxon>IRL clade</taxon>
        <taxon>Trifolieae</taxon>
        <taxon>Medicago</taxon>
    </lineage>
</organism>
<dbReference type="AlphaFoldDB" id="G7J1Z3"/>
<evidence type="ECO:0000313" key="1">
    <source>
        <dbReference type="EMBL" id="AES70277.1"/>
    </source>
</evidence>
<accession>G7J1Z3</accession>
<reference evidence="1 3" key="2">
    <citation type="journal article" date="2014" name="BMC Genomics">
        <title>An improved genome release (version Mt4.0) for the model legume Medicago truncatula.</title>
        <authorList>
            <person name="Tang H."/>
            <person name="Krishnakumar V."/>
            <person name="Bidwell S."/>
            <person name="Rosen B."/>
            <person name="Chan A."/>
            <person name="Zhou S."/>
            <person name="Gentzbittel L."/>
            <person name="Childs K.L."/>
            <person name="Yandell M."/>
            <person name="Gundlach H."/>
            <person name="Mayer K.F."/>
            <person name="Schwartz D.C."/>
            <person name="Town C.D."/>
        </authorList>
    </citation>
    <scope>GENOME REANNOTATION</scope>
    <source>
        <strain evidence="2 3">cv. Jemalong A17</strain>
    </source>
</reference>